<sequence>VTVYTKLNSESDEEITIAMKEIAELDLTYDQVVLVLDQYKQLKSELQVANAEPMSLMMGQQEIFVKRFQQQSLELTQQLFQLNSVECLNFLSLYIQSVEGNKQANQLIKLQLWNVVLPLTTEENGDQIAQIAEELCQVHPKIMVQFAKESVGAKPVDTIKQFYRFLPHVAPHIELKEKEIEQILRSIVNQFTHQNKDLQLIALGSLDMICDGDSQADHMNGMQQIIIPALLKMNQIDDSDIKAGVSTALNGFLGCCHELKPAYVKQLVEYCQKGFASQQALQTALVLRELFDHLSHKESVKLFTEFAPVLQKLLKDVIITDCDPDELDSVLICLEEAVKYVSLDQNVIENIFQLIQKQAESEDRLNFASVCQCYISIGEKKQAEAEKYSQQVKIIVEKIIKESLEDDEKTDCLKIYQQLIQNYPQHFDVYKTQQLVNEVNIEDNTAQLECLIELMGTKVGYEQLQEEVFKNISEFGSDNLEVIEQTADMFASYVVQLVKNDPQSPKLDKIINKADELTKQAKKLVKAATSENDEDEMEEVYDSFENAIDAIGSIYEEAFAYKEMPLQFVHKIIKQVSQLFVQAKTPECTIMTEKSIELCGSLCQHCQQHASEVKELLQQLPALLPKVANQHSLVHMIYYALTQYLKATNDAEIAQIPEFLTGGVQILDECLTNKEDKAKWCFDNICAFLIVSGKISKQGEAYWTPMISYCKLMSVDNEEIMNCVEFFSSEKLAVDVGELLTKLVLGAGYEYLLEKEKLTKYKPLMEEKHMDEEMKVRFSEM</sequence>
<protein>
    <submittedName>
        <fullName evidence="2">Importin beta-3 subunit</fullName>
    </submittedName>
</protein>
<gene>
    <name evidence="2" type="ORF">TPC1_12035</name>
</gene>
<feature type="non-terminal residue" evidence="2">
    <location>
        <position position="1"/>
    </location>
</feature>
<proteinExistence type="predicted"/>
<dbReference type="SUPFAM" id="SSF48371">
    <property type="entry name" value="ARM repeat"/>
    <property type="match status" value="1"/>
</dbReference>
<dbReference type="EMBL" id="GDID01001523">
    <property type="protein sequence ID" value="JAP95083.1"/>
    <property type="molecule type" value="Transcribed_RNA"/>
</dbReference>
<feature type="coiled-coil region" evidence="1">
    <location>
        <begin position="507"/>
        <end position="534"/>
    </location>
</feature>
<accession>A0A146KEB8</accession>
<evidence type="ECO:0000256" key="1">
    <source>
        <dbReference type="SAM" id="Coils"/>
    </source>
</evidence>
<name>A0A146KEB8_9EUKA</name>
<reference evidence="2" key="1">
    <citation type="submission" date="2015-07" db="EMBL/GenBank/DDBJ databases">
        <title>Adaptation to a free-living lifestyle via gene acquisitions in the diplomonad Trepomonas sp. PC1.</title>
        <authorList>
            <person name="Xu F."/>
            <person name="Jerlstrom-Hultqvist J."/>
            <person name="Kolisko M."/>
            <person name="Simpson A.G.B."/>
            <person name="Roger A.J."/>
            <person name="Svard S.G."/>
            <person name="Andersson J.O."/>
        </authorList>
    </citation>
    <scope>NUCLEOTIDE SEQUENCE</scope>
    <source>
        <strain evidence="2">PC1</strain>
    </source>
</reference>
<organism evidence="2">
    <name type="scientific">Trepomonas sp. PC1</name>
    <dbReference type="NCBI Taxonomy" id="1076344"/>
    <lineage>
        <taxon>Eukaryota</taxon>
        <taxon>Metamonada</taxon>
        <taxon>Diplomonadida</taxon>
        <taxon>Hexamitidae</taxon>
        <taxon>Hexamitinae</taxon>
        <taxon>Trepomonas</taxon>
    </lineage>
</organism>
<dbReference type="AlphaFoldDB" id="A0A146KEB8"/>
<evidence type="ECO:0000313" key="2">
    <source>
        <dbReference type="EMBL" id="JAP95083.1"/>
    </source>
</evidence>
<dbReference type="Gene3D" id="1.25.10.10">
    <property type="entry name" value="Leucine-rich Repeat Variant"/>
    <property type="match status" value="1"/>
</dbReference>
<dbReference type="InterPro" id="IPR011989">
    <property type="entry name" value="ARM-like"/>
</dbReference>
<dbReference type="InterPro" id="IPR016024">
    <property type="entry name" value="ARM-type_fold"/>
</dbReference>
<keyword evidence="1" id="KW-0175">Coiled coil</keyword>